<gene>
    <name evidence="1" type="ORF">QFC20_006478</name>
</gene>
<name>A0ACC2V9U0_9TREE</name>
<dbReference type="EMBL" id="JASBWS010000116">
    <property type="protein sequence ID" value="KAJ9096145.1"/>
    <property type="molecule type" value="Genomic_DNA"/>
</dbReference>
<reference evidence="1" key="1">
    <citation type="submission" date="2023-04" db="EMBL/GenBank/DDBJ databases">
        <title>Draft Genome sequencing of Naganishia species isolated from polar environments using Oxford Nanopore Technology.</title>
        <authorList>
            <person name="Leo P."/>
            <person name="Venkateswaran K."/>
        </authorList>
    </citation>
    <scope>NUCLEOTIDE SEQUENCE</scope>
    <source>
        <strain evidence="1">MNA-CCFEE 5262</strain>
    </source>
</reference>
<proteinExistence type="predicted"/>
<accession>A0ACC2V9U0</accession>
<protein>
    <submittedName>
        <fullName evidence="1">Uncharacterized protein</fullName>
    </submittedName>
</protein>
<comment type="caution">
    <text evidence="1">The sequence shown here is derived from an EMBL/GenBank/DDBJ whole genome shotgun (WGS) entry which is preliminary data.</text>
</comment>
<keyword evidence="2" id="KW-1185">Reference proteome</keyword>
<dbReference type="Proteomes" id="UP001230649">
    <property type="component" value="Unassembled WGS sequence"/>
</dbReference>
<evidence type="ECO:0000313" key="1">
    <source>
        <dbReference type="EMBL" id="KAJ9096145.1"/>
    </source>
</evidence>
<evidence type="ECO:0000313" key="2">
    <source>
        <dbReference type="Proteomes" id="UP001230649"/>
    </source>
</evidence>
<organism evidence="1 2">
    <name type="scientific">Naganishia adeliensis</name>
    <dbReference type="NCBI Taxonomy" id="92952"/>
    <lineage>
        <taxon>Eukaryota</taxon>
        <taxon>Fungi</taxon>
        <taxon>Dikarya</taxon>
        <taxon>Basidiomycota</taxon>
        <taxon>Agaricomycotina</taxon>
        <taxon>Tremellomycetes</taxon>
        <taxon>Filobasidiales</taxon>
        <taxon>Filobasidiaceae</taxon>
        <taxon>Naganishia</taxon>
    </lineage>
</organism>
<sequence length="804" mass="88414">MSLQSEFLDLLFKYGCIRTQKKQKVFYWFSVPHDRLFLDALERDLKREKDGQQPTTEVIGEPARSFSLFEQFAATEPRRTSIVSAFDQAGIPLLVKDSSDLLIDHHPADTDATFEVLPQLPMPSGIDHREKPITVSLFEGSPAYKQRKKKGVRDSTLKQFQSRERGHQHHGAADADANDDCDPSDEENSMKGSPPAKKDQGSPRTSLFCTTSTPPDAAERHDVEAQSRIPGPSATAAQNMEAVYVTRPYLDQSSSGSFAGDGDSANTALHGNNNLGTIASAVPEEKASAARIQASWHMPYLPGPPVPMTTAYRSTASINRPPAMGVLALGAKRSFLQSTQDSEYAQDIASSSSDNGGVSASGRMFQCPLDTCGRLFKRLEHLKRHVRTHTQERPYACTQCGKRFSRSDNLTQHIKIHDKINRNERGKTEYAEDEDLVKVLEARVEAMRGHPLSEAHHALPFYHGSGYTTDIPVYTSSRSHMERGYYLAHLHSTPPPSLAPAGTTFYQHMPHAPTYHPILGNEMESSHSVHPYLLASNSQPRLPDTTLHSRPRTRSPPAPPASYRVNATAAKAATATDVLGVAQRLGRPKAATAFDNRYSPYLVNRPAITDGVSTQGQLSNQSVMHVDIHPGAMLRFMNQSEFLPIQKQFICDPVATSTSKLAAVEEDGMRSDHDIMQTTSLHSVAQTVHQPSRPDLVPNADTTEDPLADAQVSVNPVAHQQHLQHSGSTTQESTISTFPVVTPANPPVSSDTLSFRGMLVIASYEPDSAMWPLNAVSPSEHRYFEPQPSPARNPHRAHPGPREN</sequence>